<keyword evidence="1" id="KW-0808">Transferase</keyword>
<accession>A0ACC1KXE5</accession>
<organism evidence="1 2">
    <name type="scientific">Coemansia furcata</name>
    <dbReference type="NCBI Taxonomy" id="417177"/>
    <lineage>
        <taxon>Eukaryota</taxon>
        <taxon>Fungi</taxon>
        <taxon>Fungi incertae sedis</taxon>
        <taxon>Zoopagomycota</taxon>
        <taxon>Kickxellomycotina</taxon>
        <taxon>Kickxellomycetes</taxon>
        <taxon>Kickxellales</taxon>
        <taxon>Kickxellaceae</taxon>
        <taxon>Coemansia</taxon>
    </lineage>
</organism>
<proteinExistence type="predicted"/>
<protein>
    <submittedName>
        <fullName evidence="1">Rim15, signal transduction response regulator</fullName>
        <ecNumber evidence="1">2.7.11.1</ecNumber>
    </submittedName>
</protein>
<feature type="non-terminal residue" evidence="1">
    <location>
        <position position="1"/>
    </location>
</feature>
<dbReference type="EMBL" id="JANBUP010003426">
    <property type="protein sequence ID" value="KAJ2796795.1"/>
    <property type="molecule type" value="Genomic_DNA"/>
</dbReference>
<name>A0ACC1KXE5_9FUNG</name>
<dbReference type="EC" id="2.7.11.1" evidence="1"/>
<gene>
    <name evidence="1" type="primary">RIM15_3</name>
    <name evidence="1" type="ORF">H4S07_006116</name>
</gene>
<dbReference type="Proteomes" id="UP001140096">
    <property type="component" value="Unassembled WGS sequence"/>
</dbReference>
<reference evidence="1" key="1">
    <citation type="submission" date="2022-07" db="EMBL/GenBank/DDBJ databases">
        <title>Phylogenomic reconstructions and comparative analyses of Kickxellomycotina fungi.</title>
        <authorList>
            <person name="Reynolds N.K."/>
            <person name="Stajich J.E."/>
            <person name="Barry K."/>
            <person name="Grigoriev I.V."/>
            <person name="Crous P."/>
            <person name="Smith M.E."/>
        </authorList>
    </citation>
    <scope>NUCLEOTIDE SEQUENCE</scope>
    <source>
        <strain evidence="1">CBS 102833</strain>
    </source>
</reference>
<keyword evidence="2" id="KW-1185">Reference proteome</keyword>
<comment type="caution">
    <text evidence="1">The sequence shown here is derived from an EMBL/GenBank/DDBJ whole genome shotgun (WGS) entry which is preliminary data.</text>
</comment>
<sequence>GDSDDEHEDGDGCDDTGVADISPDARDFITRLLCRDPKKRLGYNGAAEVKAHPIFAGIDWDTLLETQPAFVPQVDDVEDTDYFDTRGATMEANDEANMQGSESDDNGNLSERQPGTSYVEAEPQQSSAIKIASGRESSVPANKATSKSHPHEPSMLQIGAGVAMHRPSTVPLRLNELPSKSYDAAYEEPAAPAPTTARTPQETSKGQECVDELPALEDGPEFGGFTFKNLHALEQANMNELVKLRRRLGF</sequence>
<evidence type="ECO:0000313" key="2">
    <source>
        <dbReference type="Proteomes" id="UP001140096"/>
    </source>
</evidence>
<evidence type="ECO:0000313" key="1">
    <source>
        <dbReference type="EMBL" id="KAJ2796795.1"/>
    </source>
</evidence>